<reference evidence="1" key="1">
    <citation type="submission" date="2023-08" db="EMBL/GenBank/DDBJ databases">
        <title>A de novo genome assembly of Solanum verrucosum Schlechtendal, a Mexican diploid species geographically isolated from the other diploid A-genome species in potato relatives.</title>
        <authorList>
            <person name="Hosaka K."/>
        </authorList>
    </citation>
    <scope>NUCLEOTIDE SEQUENCE</scope>
    <source>
        <tissue evidence="1">Young leaves</tissue>
    </source>
</reference>
<evidence type="ECO:0000313" key="1">
    <source>
        <dbReference type="EMBL" id="WMV36748.1"/>
    </source>
</evidence>
<gene>
    <name evidence="1" type="ORF">MTR67_030133</name>
</gene>
<keyword evidence="2" id="KW-1185">Reference proteome</keyword>
<dbReference type="EMBL" id="CP133618">
    <property type="protein sequence ID" value="WMV36748.1"/>
    <property type="molecule type" value="Genomic_DNA"/>
</dbReference>
<sequence length="67" mass="8049">MDTIEQKGTRQLKERREEVCQDLKEEIKSAIEMGSRVVAERFRDAVPYRPKLQNLKMMKAKAKRRWN</sequence>
<dbReference type="Proteomes" id="UP001234989">
    <property type="component" value="Chromosome 7"/>
</dbReference>
<accession>A0AAF0R8S0</accession>
<name>A0AAF0R8S0_SOLVR</name>
<proteinExistence type="predicted"/>
<protein>
    <submittedName>
        <fullName evidence="1">Uncharacterized protein</fullName>
    </submittedName>
</protein>
<evidence type="ECO:0000313" key="2">
    <source>
        <dbReference type="Proteomes" id="UP001234989"/>
    </source>
</evidence>
<organism evidence="1 2">
    <name type="scientific">Solanum verrucosum</name>
    <dbReference type="NCBI Taxonomy" id="315347"/>
    <lineage>
        <taxon>Eukaryota</taxon>
        <taxon>Viridiplantae</taxon>
        <taxon>Streptophyta</taxon>
        <taxon>Embryophyta</taxon>
        <taxon>Tracheophyta</taxon>
        <taxon>Spermatophyta</taxon>
        <taxon>Magnoliopsida</taxon>
        <taxon>eudicotyledons</taxon>
        <taxon>Gunneridae</taxon>
        <taxon>Pentapetalae</taxon>
        <taxon>asterids</taxon>
        <taxon>lamiids</taxon>
        <taxon>Solanales</taxon>
        <taxon>Solanaceae</taxon>
        <taxon>Solanoideae</taxon>
        <taxon>Solaneae</taxon>
        <taxon>Solanum</taxon>
    </lineage>
</organism>
<dbReference type="AlphaFoldDB" id="A0AAF0R8S0"/>